<dbReference type="InterPro" id="IPR023027">
    <property type="entry name" value="Mannitol_DH_CS"/>
</dbReference>
<evidence type="ECO:0000259" key="9">
    <source>
        <dbReference type="Pfam" id="PF08125"/>
    </source>
</evidence>
<keyword evidence="5 7" id="KW-0520">NAD</keyword>
<dbReference type="Gene3D" id="1.10.1040.10">
    <property type="entry name" value="N-(1-d-carboxylethyl)-l-norvaline Dehydrogenase, domain 2"/>
    <property type="match status" value="1"/>
</dbReference>
<dbReference type="InterPro" id="IPR023028">
    <property type="entry name" value="Mannitol_1_phos_5_DH"/>
</dbReference>
<evidence type="ECO:0000256" key="6">
    <source>
        <dbReference type="ARBA" id="ARBA00048615"/>
    </source>
</evidence>
<dbReference type="GO" id="GO:0008926">
    <property type="term" value="F:mannitol-1-phosphate 5-dehydrogenase activity"/>
    <property type="evidence" value="ECO:0007669"/>
    <property type="project" value="UniProtKB-UniRule"/>
</dbReference>
<dbReference type="HAMAP" id="MF_00196">
    <property type="entry name" value="Mannitol_dehydrog"/>
    <property type="match status" value="1"/>
</dbReference>
<comment type="caution">
    <text evidence="10">The sequence shown here is derived from an EMBL/GenBank/DDBJ whole genome shotgun (WGS) entry which is preliminary data.</text>
</comment>
<dbReference type="NCBIfam" id="NF002647">
    <property type="entry name" value="PRK02318.1-3"/>
    <property type="match status" value="1"/>
</dbReference>
<evidence type="ECO:0000256" key="3">
    <source>
        <dbReference type="ARBA" id="ARBA00016219"/>
    </source>
</evidence>
<feature type="binding site" evidence="7">
    <location>
        <begin position="3"/>
        <end position="14"/>
    </location>
    <ligand>
        <name>NAD(+)</name>
        <dbReference type="ChEBI" id="CHEBI:57540"/>
    </ligand>
</feature>
<reference evidence="10" key="2">
    <citation type="submission" date="2020-09" db="EMBL/GenBank/DDBJ databases">
        <authorList>
            <person name="Sun Q."/>
            <person name="Zhou Y."/>
        </authorList>
    </citation>
    <scope>NUCLEOTIDE SEQUENCE</scope>
    <source>
        <strain evidence="10">CGMCC 1.12754</strain>
    </source>
</reference>
<dbReference type="Proteomes" id="UP000622860">
    <property type="component" value="Unassembled WGS sequence"/>
</dbReference>
<comment type="catalytic activity">
    <reaction evidence="6 7">
        <text>D-mannitol 1-phosphate + NAD(+) = beta-D-fructose 6-phosphate + NADH + H(+)</text>
        <dbReference type="Rhea" id="RHEA:19661"/>
        <dbReference type="ChEBI" id="CHEBI:15378"/>
        <dbReference type="ChEBI" id="CHEBI:57540"/>
        <dbReference type="ChEBI" id="CHEBI:57634"/>
        <dbReference type="ChEBI" id="CHEBI:57945"/>
        <dbReference type="ChEBI" id="CHEBI:61381"/>
        <dbReference type="EC" id="1.1.1.17"/>
    </reaction>
</comment>
<dbReference type="GO" id="GO:0005829">
    <property type="term" value="C:cytosol"/>
    <property type="evidence" value="ECO:0007669"/>
    <property type="project" value="TreeGrafter"/>
</dbReference>
<dbReference type="NCBIfam" id="NF002652">
    <property type="entry name" value="PRK02318.2-5"/>
    <property type="match status" value="1"/>
</dbReference>
<feature type="domain" description="Mannitol dehydrogenase N-terminal" evidence="8">
    <location>
        <begin position="2"/>
        <end position="196"/>
    </location>
</feature>
<evidence type="ECO:0000313" key="11">
    <source>
        <dbReference type="Proteomes" id="UP000622860"/>
    </source>
</evidence>
<protein>
    <recommendedName>
        <fullName evidence="3 7">Mannitol-1-phosphate 5-dehydrogenase</fullName>
        <ecNumber evidence="2 7">1.1.1.17</ecNumber>
    </recommendedName>
</protein>
<organism evidence="10 11">
    <name type="scientific">Virgibacillus oceani</name>
    <dbReference type="NCBI Taxonomy" id="1479511"/>
    <lineage>
        <taxon>Bacteria</taxon>
        <taxon>Bacillati</taxon>
        <taxon>Bacillota</taxon>
        <taxon>Bacilli</taxon>
        <taxon>Bacillales</taxon>
        <taxon>Bacillaceae</taxon>
        <taxon>Virgibacillus</taxon>
    </lineage>
</organism>
<comment type="similarity">
    <text evidence="1 7">Belongs to the mannitol dehydrogenase family.</text>
</comment>
<dbReference type="Pfam" id="PF08125">
    <property type="entry name" value="Mannitol_dh_C"/>
    <property type="match status" value="1"/>
</dbReference>
<reference evidence="10" key="1">
    <citation type="journal article" date="2014" name="Int. J. Syst. Evol. Microbiol.">
        <title>Complete genome sequence of Corynebacterium casei LMG S-19264T (=DSM 44701T), isolated from a smear-ripened cheese.</title>
        <authorList>
            <consortium name="US DOE Joint Genome Institute (JGI-PGF)"/>
            <person name="Walter F."/>
            <person name="Albersmeier A."/>
            <person name="Kalinowski J."/>
            <person name="Ruckert C."/>
        </authorList>
    </citation>
    <scope>NUCLEOTIDE SEQUENCE</scope>
    <source>
        <strain evidence="10">CGMCC 1.12754</strain>
    </source>
</reference>
<dbReference type="EMBL" id="BMFR01000019">
    <property type="protein sequence ID" value="GGG84937.1"/>
    <property type="molecule type" value="Genomic_DNA"/>
</dbReference>
<dbReference type="InterPro" id="IPR013131">
    <property type="entry name" value="Mannitol_DH_N"/>
</dbReference>
<dbReference type="InterPro" id="IPR013328">
    <property type="entry name" value="6PGD_dom2"/>
</dbReference>
<evidence type="ECO:0000313" key="10">
    <source>
        <dbReference type="EMBL" id="GGG84937.1"/>
    </source>
</evidence>
<evidence type="ECO:0000256" key="1">
    <source>
        <dbReference type="ARBA" id="ARBA00006541"/>
    </source>
</evidence>
<dbReference type="PROSITE" id="PS00974">
    <property type="entry name" value="MANNITOL_DHGENASE"/>
    <property type="match status" value="1"/>
</dbReference>
<dbReference type="InterPro" id="IPR008927">
    <property type="entry name" value="6-PGluconate_DH-like_C_sf"/>
</dbReference>
<keyword evidence="11" id="KW-1185">Reference proteome</keyword>
<dbReference type="SUPFAM" id="SSF48179">
    <property type="entry name" value="6-phosphogluconate dehydrogenase C-terminal domain-like"/>
    <property type="match status" value="1"/>
</dbReference>
<evidence type="ECO:0000259" key="8">
    <source>
        <dbReference type="Pfam" id="PF01232"/>
    </source>
</evidence>
<sequence>MLAVHFGAGNIGRGFIGALLYQSGYHTTFVDVNDAVIQELNNKQQYTVILAAEQNESLTVKNVSGINSVTSPEKVIEAIIKADIVTTAVGPTILPVISNLISKGLRERINSTKRQLNIIACENMVGGSSLLKEKVFEHLTEEEQAACNDLIGFPNAAVDRIVPNQVNKKDLLEVSVEPYFEWVVDEPAIKGDVPSVDGIMYVKDLTPYIERKLFTVNTGHAVPAYIGHYIGYDTIYEAMNDINVQEIIRGVLAESGEALIQTYQFDRKEHQAYINNIIQRFKNPYISDEVTRVGRGPIRKLGPNDRLIRPACIYINVTGKTPSYLAKTIASVLQYTNSHDEEAIKLQQMIKEMGYNKTLQSVSQLDLQHPLISAVLDELDEIKVLKG</sequence>
<dbReference type="GO" id="GO:0019592">
    <property type="term" value="P:mannitol catabolic process"/>
    <property type="evidence" value="ECO:0007669"/>
    <property type="project" value="TreeGrafter"/>
</dbReference>
<dbReference type="PANTHER" id="PTHR30524">
    <property type="entry name" value="MANNITOL-1-PHOSPHATE 5-DEHYDROGENASE"/>
    <property type="match status" value="1"/>
</dbReference>
<dbReference type="EC" id="1.1.1.17" evidence="2 7"/>
<dbReference type="PANTHER" id="PTHR30524:SF0">
    <property type="entry name" value="ALTRONATE OXIDOREDUCTASE-RELATED"/>
    <property type="match status" value="1"/>
</dbReference>
<gene>
    <name evidence="7 10" type="primary">mtlD</name>
    <name evidence="10" type="ORF">GCM10011398_33290</name>
</gene>
<proteinExistence type="inferred from homology"/>
<name>A0A917M8T3_9BACI</name>
<feature type="domain" description="Mannitol dehydrogenase C-terminal" evidence="9">
    <location>
        <begin position="204"/>
        <end position="356"/>
    </location>
</feature>
<dbReference type="NCBIfam" id="NF002646">
    <property type="entry name" value="PRK02318.1-2"/>
    <property type="match status" value="1"/>
</dbReference>
<evidence type="ECO:0000256" key="4">
    <source>
        <dbReference type="ARBA" id="ARBA00023002"/>
    </source>
</evidence>
<keyword evidence="4 7" id="KW-0560">Oxidoreductase</keyword>
<dbReference type="RefSeq" id="WP_188456495.1">
    <property type="nucleotide sequence ID" value="NZ_BMFR01000019.1"/>
</dbReference>
<dbReference type="SUPFAM" id="SSF51735">
    <property type="entry name" value="NAD(P)-binding Rossmann-fold domains"/>
    <property type="match status" value="1"/>
</dbReference>
<dbReference type="PRINTS" id="PR00084">
    <property type="entry name" value="MTLDHDRGNASE"/>
</dbReference>
<evidence type="ECO:0000256" key="5">
    <source>
        <dbReference type="ARBA" id="ARBA00023027"/>
    </source>
</evidence>
<dbReference type="Pfam" id="PF01232">
    <property type="entry name" value="Mannitol_dh"/>
    <property type="match status" value="1"/>
</dbReference>
<dbReference type="InterPro" id="IPR013118">
    <property type="entry name" value="Mannitol_DH_C"/>
</dbReference>
<accession>A0A917M8T3</accession>
<dbReference type="NCBIfam" id="NF002649">
    <property type="entry name" value="PRK02318.2-1"/>
    <property type="match status" value="1"/>
</dbReference>
<dbReference type="AlphaFoldDB" id="A0A917M8T3"/>
<dbReference type="InterPro" id="IPR000669">
    <property type="entry name" value="Mannitol_DH"/>
</dbReference>
<evidence type="ECO:0000256" key="2">
    <source>
        <dbReference type="ARBA" id="ARBA00012939"/>
    </source>
</evidence>
<dbReference type="Gene3D" id="3.40.50.720">
    <property type="entry name" value="NAD(P)-binding Rossmann-like Domain"/>
    <property type="match status" value="1"/>
</dbReference>
<evidence type="ECO:0000256" key="7">
    <source>
        <dbReference type="HAMAP-Rule" id="MF_00196"/>
    </source>
</evidence>
<dbReference type="InterPro" id="IPR036291">
    <property type="entry name" value="NAD(P)-bd_dom_sf"/>
</dbReference>